<feature type="transmembrane region" description="Helical" evidence="1">
    <location>
        <begin position="7"/>
        <end position="28"/>
    </location>
</feature>
<dbReference type="EMBL" id="WSLF01000008">
    <property type="protein sequence ID" value="KAE9633418.1"/>
    <property type="molecule type" value="Genomic_DNA"/>
</dbReference>
<accession>A0A7C8LCV7</accession>
<evidence type="ECO:0000313" key="3">
    <source>
        <dbReference type="Proteomes" id="UP000483018"/>
    </source>
</evidence>
<dbReference type="AlphaFoldDB" id="A0A7C8LCV7"/>
<keyword evidence="1" id="KW-1133">Transmembrane helix</keyword>
<dbReference type="Proteomes" id="UP000483018">
    <property type="component" value="Unassembled WGS sequence"/>
</dbReference>
<keyword evidence="3" id="KW-1185">Reference proteome</keyword>
<proteinExistence type="predicted"/>
<dbReference type="RefSeq" id="WP_158740682.1">
    <property type="nucleotide sequence ID" value="NZ_JAFBEP010000028.1"/>
</dbReference>
<comment type="caution">
    <text evidence="2">The sequence shown here is derived from an EMBL/GenBank/DDBJ whole genome shotgun (WGS) entry which is preliminary data.</text>
</comment>
<evidence type="ECO:0000256" key="1">
    <source>
        <dbReference type="SAM" id="Phobius"/>
    </source>
</evidence>
<name>A0A7C8LCV7_9FIRM</name>
<protein>
    <submittedName>
        <fullName evidence="2">Uncharacterized protein</fullName>
    </submittedName>
</protein>
<organism evidence="2 3">
    <name type="scientific">Defluviitalea raffinosedens</name>
    <dbReference type="NCBI Taxonomy" id="1450156"/>
    <lineage>
        <taxon>Bacteria</taxon>
        <taxon>Bacillati</taxon>
        <taxon>Bacillota</taxon>
        <taxon>Clostridia</taxon>
        <taxon>Lachnospirales</taxon>
        <taxon>Defluviitaleaceae</taxon>
        <taxon>Defluviitalea</taxon>
    </lineage>
</organism>
<reference evidence="2 3" key="1">
    <citation type="submission" date="2019-12" db="EMBL/GenBank/DDBJ databases">
        <title>Defluviitalea raffinosedens, isolated from a biogas fermenter, genome sequencing and characterization.</title>
        <authorList>
            <person name="Rettenmaier R."/>
            <person name="Schneider M."/>
            <person name="Neuhaus K."/>
            <person name="Liebl W."/>
            <person name="Zverlov V."/>
        </authorList>
    </citation>
    <scope>NUCLEOTIDE SEQUENCE [LARGE SCALE GENOMIC DNA]</scope>
    <source>
        <strain evidence="2 3">249c-K6</strain>
    </source>
</reference>
<keyword evidence="1" id="KW-0812">Transmembrane</keyword>
<sequence length="61" mass="6738">MVKRKTWGGIIILLLVLMVGALAAWIYMSFSNQPVPSKGVYVKSIQSDYGGLPYDSLYKAV</sequence>
<keyword evidence="1" id="KW-0472">Membrane</keyword>
<gene>
    <name evidence="2" type="ORF">GND95_09270</name>
</gene>
<evidence type="ECO:0000313" key="2">
    <source>
        <dbReference type="EMBL" id="KAE9633418.1"/>
    </source>
</evidence>